<gene>
    <name evidence="1" type="ORF">JI435_414030</name>
</gene>
<organism evidence="1 2">
    <name type="scientific">Phaeosphaeria nodorum (strain SN15 / ATCC MYA-4574 / FGSC 10173)</name>
    <name type="common">Glume blotch fungus</name>
    <name type="synonym">Parastagonospora nodorum</name>
    <dbReference type="NCBI Taxonomy" id="321614"/>
    <lineage>
        <taxon>Eukaryota</taxon>
        <taxon>Fungi</taxon>
        <taxon>Dikarya</taxon>
        <taxon>Ascomycota</taxon>
        <taxon>Pezizomycotina</taxon>
        <taxon>Dothideomycetes</taxon>
        <taxon>Pleosporomycetidae</taxon>
        <taxon>Pleosporales</taxon>
        <taxon>Pleosporineae</taxon>
        <taxon>Phaeosphaeriaceae</taxon>
        <taxon>Parastagonospora</taxon>
    </lineage>
</organism>
<keyword evidence="2" id="KW-1185">Reference proteome</keyword>
<evidence type="ECO:0000313" key="2">
    <source>
        <dbReference type="Proteomes" id="UP000663193"/>
    </source>
</evidence>
<dbReference type="EMBL" id="CP069032">
    <property type="protein sequence ID" value="QRC99804.1"/>
    <property type="molecule type" value="Genomic_DNA"/>
</dbReference>
<dbReference type="Proteomes" id="UP000663193">
    <property type="component" value="Chromosome 10"/>
</dbReference>
<proteinExistence type="predicted"/>
<dbReference type="AlphaFoldDB" id="A0A7U2F6V2"/>
<evidence type="ECO:0000313" key="1">
    <source>
        <dbReference type="EMBL" id="QRC99804.1"/>
    </source>
</evidence>
<accession>A0A7U2F6V2</accession>
<protein>
    <submittedName>
        <fullName evidence="1">Uncharacterized protein</fullName>
    </submittedName>
</protein>
<sequence length="58" mass="6680">MRISLISVSERANKFVLRARQGLYAQQNAVISQQTFVHPHPYSPTFHNVHDGTPYTLR</sequence>
<name>A0A7U2F6V2_PHANO</name>
<dbReference type="VEuPathDB" id="FungiDB:JI435_414030"/>
<reference evidence="2" key="1">
    <citation type="journal article" date="2021" name="BMC Genomics">
        <title>Chromosome-level genome assembly and manually-curated proteome of model necrotroph Parastagonospora nodorum Sn15 reveals a genome-wide trove of candidate effector homologs, and redundancy of virulence-related functions within an accessory chromosome.</title>
        <authorList>
            <person name="Bertazzoni S."/>
            <person name="Jones D.A.B."/>
            <person name="Phan H.T."/>
            <person name="Tan K.-C."/>
            <person name="Hane J.K."/>
        </authorList>
    </citation>
    <scope>NUCLEOTIDE SEQUENCE [LARGE SCALE GENOMIC DNA]</scope>
    <source>
        <strain evidence="2">SN15 / ATCC MYA-4574 / FGSC 10173)</strain>
    </source>
</reference>